<name>A0ABP1RGG6_9HEXA</name>
<gene>
    <name evidence="1" type="ORF">ODALV1_LOCUS21876</name>
</gene>
<reference evidence="1 2" key="1">
    <citation type="submission" date="2024-08" db="EMBL/GenBank/DDBJ databases">
        <authorList>
            <person name="Cucini C."/>
            <person name="Frati F."/>
        </authorList>
    </citation>
    <scope>NUCLEOTIDE SEQUENCE [LARGE SCALE GENOMIC DNA]</scope>
</reference>
<evidence type="ECO:0000313" key="1">
    <source>
        <dbReference type="EMBL" id="CAL8127515.1"/>
    </source>
</evidence>
<sequence length="89" mass="9826">MKLQQQQQQREAPECKNNNDCAKYKTTCEHHQAPTKCCRVNRQEIKCVCCKGAAARDGCSKSGVVCKAAQGYAGRLGNDTIPFYDLADV</sequence>
<protein>
    <submittedName>
        <fullName evidence="1">Uncharacterized protein</fullName>
    </submittedName>
</protein>
<dbReference type="Proteomes" id="UP001642540">
    <property type="component" value="Unassembled WGS sequence"/>
</dbReference>
<accession>A0ABP1RGG6</accession>
<keyword evidence="2" id="KW-1185">Reference proteome</keyword>
<evidence type="ECO:0000313" key="2">
    <source>
        <dbReference type="Proteomes" id="UP001642540"/>
    </source>
</evidence>
<organism evidence="1 2">
    <name type="scientific">Orchesella dallaii</name>
    <dbReference type="NCBI Taxonomy" id="48710"/>
    <lineage>
        <taxon>Eukaryota</taxon>
        <taxon>Metazoa</taxon>
        <taxon>Ecdysozoa</taxon>
        <taxon>Arthropoda</taxon>
        <taxon>Hexapoda</taxon>
        <taxon>Collembola</taxon>
        <taxon>Entomobryomorpha</taxon>
        <taxon>Entomobryoidea</taxon>
        <taxon>Orchesellidae</taxon>
        <taxon>Orchesellinae</taxon>
        <taxon>Orchesella</taxon>
    </lineage>
</organism>
<comment type="caution">
    <text evidence="1">The sequence shown here is derived from an EMBL/GenBank/DDBJ whole genome shotgun (WGS) entry which is preliminary data.</text>
</comment>
<proteinExistence type="predicted"/>
<dbReference type="EMBL" id="CAXLJM020000072">
    <property type="protein sequence ID" value="CAL8127515.1"/>
    <property type="molecule type" value="Genomic_DNA"/>
</dbReference>